<dbReference type="InterPro" id="IPR004193">
    <property type="entry name" value="Glyco_hydro_13_N"/>
</dbReference>
<feature type="region of interest" description="Disordered" evidence="4">
    <location>
        <begin position="471"/>
        <end position="498"/>
    </location>
</feature>
<dbReference type="InterPro" id="IPR044505">
    <property type="entry name" value="GlgX_Isoamylase_N_E_set"/>
</dbReference>
<dbReference type="NCBIfam" id="TIGR02100">
    <property type="entry name" value="glgX_debranch"/>
    <property type="match status" value="1"/>
</dbReference>
<dbReference type="GO" id="GO:0004135">
    <property type="term" value="F:amylo-alpha-1,6-glucosidase activity"/>
    <property type="evidence" value="ECO:0007669"/>
    <property type="project" value="InterPro"/>
</dbReference>
<evidence type="ECO:0000313" key="6">
    <source>
        <dbReference type="EMBL" id="VTS00292.1"/>
    </source>
</evidence>
<dbReference type="SUPFAM" id="SSF81296">
    <property type="entry name" value="E set domains"/>
    <property type="match status" value="1"/>
</dbReference>
<dbReference type="SUPFAM" id="SSF51445">
    <property type="entry name" value="(Trans)glycosidases"/>
    <property type="match status" value="1"/>
</dbReference>
<dbReference type="Pfam" id="PF02922">
    <property type="entry name" value="CBM_48"/>
    <property type="match status" value="1"/>
</dbReference>
<gene>
    <name evidence="6" type="ORF">SOIL9_82330</name>
</gene>
<sequence length="718" mass="81487">MRVWPGRPYPLGATWDGVGVNFAIFSENATAIDLCLFNGPGLIEQRIPLRERTDQVWHCYLPDALPGQLYGIRAHGPYEPERGARFNANKLLFDPYAKAVGRELTWHDALFGYTIGQDDTTFDNRDSSAFAPLATVIDTAFTWGADRRPARPWHETFIYELHVKGFTKRMPGVPDHMRGTYAGISAEAALDHLKKLNVTAVELLPVHYRADDRHLMDKGLSNYWGYNTLGFFAPDPRFSTNPRDPSAAVREFKSMVRSLHSIGIEVILDVVYNHTAEGNQMGPTLSFRGLDNPSYYFLSPEHPRYYMDFTACGNSPNMRHPRVLQLVMDSLRYWVEGMHVDGFRFDLAPTLARELAEVDKLGSFFDIIHQDPVLSRVKLIAEPWDIGPGGYMVGNFPVGWTEWNGEYRDAVRGFWGGRDVPTRQLAHRLTGSGDLYERTGRRPYASINFVTCHDGFTLRDLVSYEQKHNLANGEDNRDGHNDNRNWNCGHEGPTDDPKVVARRARQRRNMFATLMLSQGVPMILAGDEFGHTQQGNNNTYCQDNELTWLDWDVADREFLTFARAVAQIWRNQPVLQRRTFFQGRPIRGEGVADVSWFRPNGHELTDAEWEEPHKSLGMRLAGDLIRETDECGEPIVGDTLLVLMNAGQKAVRFVLPVTNPEHVWELMFDTADDNISVATHAGGTKYELKDHTLAVFRTRPETAPNTEVAALHRAARRV</sequence>
<evidence type="ECO:0000256" key="2">
    <source>
        <dbReference type="ARBA" id="ARBA00022801"/>
    </source>
</evidence>
<protein>
    <recommendedName>
        <fullName evidence="5">Glycosyl hydrolase family 13 catalytic domain-containing protein</fullName>
    </recommendedName>
</protein>
<comment type="similarity">
    <text evidence="1">Belongs to the glycosyl hydrolase 13 family.</text>
</comment>
<dbReference type="Gene3D" id="2.60.40.1180">
    <property type="entry name" value="Golgi alpha-mannosidase II"/>
    <property type="match status" value="1"/>
</dbReference>
<dbReference type="InterPro" id="IPR011837">
    <property type="entry name" value="Glycogen_debranch_GlgX"/>
</dbReference>
<dbReference type="SMART" id="SM00642">
    <property type="entry name" value="Aamy"/>
    <property type="match status" value="1"/>
</dbReference>
<dbReference type="Gene3D" id="3.20.20.80">
    <property type="entry name" value="Glycosidases"/>
    <property type="match status" value="1"/>
</dbReference>
<dbReference type="Proteomes" id="UP000464178">
    <property type="component" value="Chromosome"/>
</dbReference>
<dbReference type="EMBL" id="LR593886">
    <property type="protein sequence ID" value="VTS00292.1"/>
    <property type="molecule type" value="Genomic_DNA"/>
</dbReference>
<proteinExistence type="inferred from homology"/>
<evidence type="ECO:0000256" key="4">
    <source>
        <dbReference type="SAM" id="MobiDB-lite"/>
    </source>
</evidence>
<dbReference type="InterPro" id="IPR017853">
    <property type="entry name" value="GH"/>
</dbReference>
<dbReference type="PANTHER" id="PTHR43002">
    <property type="entry name" value="GLYCOGEN DEBRANCHING ENZYME"/>
    <property type="match status" value="1"/>
</dbReference>
<evidence type="ECO:0000256" key="3">
    <source>
        <dbReference type="ARBA" id="ARBA00023295"/>
    </source>
</evidence>
<dbReference type="RefSeq" id="WP_162672129.1">
    <property type="nucleotide sequence ID" value="NZ_LR593886.1"/>
</dbReference>
<dbReference type="SUPFAM" id="SSF51011">
    <property type="entry name" value="Glycosyl hydrolase domain"/>
    <property type="match status" value="1"/>
</dbReference>
<dbReference type="GO" id="GO:0005980">
    <property type="term" value="P:glycogen catabolic process"/>
    <property type="evidence" value="ECO:0007669"/>
    <property type="project" value="InterPro"/>
</dbReference>
<dbReference type="Pfam" id="PF00128">
    <property type="entry name" value="Alpha-amylase"/>
    <property type="match status" value="1"/>
</dbReference>
<dbReference type="InterPro" id="IPR013783">
    <property type="entry name" value="Ig-like_fold"/>
</dbReference>
<keyword evidence="7" id="KW-1185">Reference proteome</keyword>
<dbReference type="Gene3D" id="2.60.40.10">
    <property type="entry name" value="Immunoglobulins"/>
    <property type="match status" value="1"/>
</dbReference>
<evidence type="ECO:0000259" key="5">
    <source>
        <dbReference type="SMART" id="SM00642"/>
    </source>
</evidence>
<evidence type="ECO:0000313" key="7">
    <source>
        <dbReference type="Proteomes" id="UP000464178"/>
    </source>
</evidence>
<dbReference type="InterPro" id="IPR006047">
    <property type="entry name" value="GH13_cat_dom"/>
</dbReference>
<accession>A0A6P2DDR9</accession>
<feature type="compositionally biased region" description="Basic and acidic residues" evidence="4">
    <location>
        <begin position="474"/>
        <end position="483"/>
    </location>
</feature>
<dbReference type="KEGG" id="gms:SOIL9_82330"/>
<dbReference type="CDD" id="cd02856">
    <property type="entry name" value="E_set_GDE_Isoamylase_N"/>
    <property type="match status" value="1"/>
</dbReference>
<dbReference type="InterPro" id="IPR013780">
    <property type="entry name" value="Glyco_hydro_b"/>
</dbReference>
<dbReference type="InterPro" id="IPR014756">
    <property type="entry name" value="Ig_E-set"/>
</dbReference>
<dbReference type="AlphaFoldDB" id="A0A6P2DDR9"/>
<name>A0A6P2DDR9_9BACT</name>
<dbReference type="CDD" id="cd11326">
    <property type="entry name" value="AmyAc_Glg_debranch"/>
    <property type="match status" value="1"/>
</dbReference>
<evidence type="ECO:0000256" key="1">
    <source>
        <dbReference type="ARBA" id="ARBA00008061"/>
    </source>
</evidence>
<reference evidence="6 7" key="1">
    <citation type="submission" date="2019-05" db="EMBL/GenBank/DDBJ databases">
        <authorList>
            <consortium name="Science for Life Laboratories"/>
        </authorList>
    </citation>
    <scope>NUCLEOTIDE SEQUENCE [LARGE SCALE GENOMIC DNA]</scope>
    <source>
        <strain evidence="6">Soil9</strain>
    </source>
</reference>
<keyword evidence="2" id="KW-0378">Hydrolase</keyword>
<keyword evidence="3" id="KW-0326">Glycosidase</keyword>
<feature type="domain" description="Glycosyl hydrolase family 13 catalytic" evidence="5">
    <location>
        <begin position="160"/>
        <end position="569"/>
    </location>
</feature>
<organism evidence="6 7">
    <name type="scientific">Gemmata massiliana</name>
    <dbReference type="NCBI Taxonomy" id="1210884"/>
    <lineage>
        <taxon>Bacteria</taxon>
        <taxon>Pseudomonadati</taxon>
        <taxon>Planctomycetota</taxon>
        <taxon>Planctomycetia</taxon>
        <taxon>Gemmatales</taxon>
        <taxon>Gemmataceae</taxon>
        <taxon>Gemmata</taxon>
    </lineage>
</organism>